<evidence type="ECO:0000313" key="15">
    <source>
        <dbReference type="EMBL" id="AFZ81656.1"/>
    </source>
</evidence>
<reference evidence="15 16" key="1">
    <citation type="journal article" date="2012" name="BMC Genomics">
        <title>Comparative genomic analysis and phylogenetic position of Theileria equi.</title>
        <authorList>
            <person name="Kappmeyer L.S."/>
            <person name="Thiagarajan M."/>
            <person name="Herndon D.R."/>
            <person name="Ramsay J.D."/>
            <person name="Caler E."/>
            <person name="Djikeng A."/>
            <person name="Gillespie J.J."/>
            <person name="Lau A.O."/>
            <person name="Roalson E.H."/>
            <person name="Silva J.C."/>
            <person name="Silva M.G."/>
            <person name="Suarez C.E."/>
            <person name="Ueti M.W."/>
            <person name="Nene V.M."/>
            <person name="Mealey R.H."/>
            <person name="Knowles D.P."/>
            <person name="Brayton K.A."/>
        </authorList>
    </citation>
    <scope>NUCLEOTIDE SEQUENCE [LARGE SCALE GENOMIC DNA]</scope>
    <source>
        <strain evidence="15 16">WA</strain>
    </source>
</reference>
<keyword evidence="13" id="KW-0238">DNA-binding</keyword>
<dbReference type="InterPro" id="IPR012337">
    <property type="entry name" value="RNaseH-like_sf"/>
</dbReference>
<dbReference type="RefSeq" id="XP_004831322.1">
    <property type="nucleotide sequence ID" value="XM_004831265.1"/>
</dbReference>
<dbReference type="Gene3D" id="3.90.1600.10">
    <property type="entry name" value="Palm domain of DNA polymerase"/>
    <property type="match status" value="1"/>
</dbReference>
<dbReference type="GO" id="GO:0006297">
    <property type="term" value="P:nucleotide-excision repair, DNA gap filling"/>
    <property type="evidence" value="ECO:0007669"/>
    <property type="project" value="TreeGrafter"/>
</dbReference>
<keyword evidence="11 13" id="KW-0411">Iron-sulfur</keyword>
<dbReference type="Proteomes" id="UP000031512">
    <property type="component" value="Chromosome 3"/>
</dbReference>
<dbReference type="Pfam" id="PF22634">
    <property type="entry name" value="POL2_thumb"/>
    <property type="match status" value="1"/>
</dbReference>
<dbReference type="Pfam" id="PF08490">
    <property type="entry name" value="DUF1744"/>
    <property type="match status" value="1"/>
</dbReference>
<dbReference type="SMART" id="SM00486">
    <property type="entry name" value="POLBc"/>
    <property type="match status" value="1"/>
</dbReference>
<comment type="function">
    <text evidence="13">DNA polymerase II participates in chromosomal DNA replication.</text>
</comment>
<dbReference type="InterPro" id="IPR023211">
    <property type="entry name" value="DNA_pol_palm_dom_sf"/>
</dbReference>
<dbReference type="InterPro" id="IPR013697">
    <property type="entry name" value="DNA_pol_e_suA_C"/>
</dbReference>
<feature type="domain" description="DNA polymerase epsilon catalytic subunit A C-terminal" evidence="14">
    <location>
        <begin position="1580"/>
        <end position="1997"/>
    </location>
</feature>
<organism evidence="15 16">
    <name type="scientific">Theileria equi strain WA</name>
    <dbReference type="NCBI Taxonomy" id="1537102"/>
    <lineage>
        <taxon>Eukaryota</taxon>
        <taxon>Sar</taxon>
        <taxon>Alveolata</taxon>
        <taxon>Apicomplexa</taxon>
        <taxon>Aconoidasida</taxon>
        <taxon>Piroplasmida</taxon>
        <taxon>Theileriidae</taxon>
        <taxon>Theileria</taxon>
    </lineage>
</organism>
<evidence type="ECO:0000256" key="6">
    <source>
        <dbReference type="ARBA" id="ARBA00022723"/>
    </source>
</evidence>
<keyword evidence="5 13" id="KW-0548">Nucleotidyltransferase</keyword>
<evidence type="ECO:0000256" key="7">
    <source>
        <dbReference type="ARBA" id="ARBA00022771"/>
    </source>
</evidence>
<dbReference type="GO" id="GO:0000166">
    <property type="term" value="F:nucleotide binding"/>
    <property type="evidence" value="ECO:0007669"/>
    <property type="project" value="InterPro"/>
</dbReference>
<keyword evidence="9 13" id="KW-0239">DNA-directed DNA polymerase</keyword>
<keyword evidence="3 13" id="KW-0004">4Fe-4S</keyword>
<proteinExistence type="inferred from homology"/>
<dbReference type="EC" id="2.7.7.7" evidence="13"/>
<dbReference type="KEGG" id="beq:BEWA_010730"/>
<dbReference type="GO" id="GO:0003887">
    <property type="term" value="F:DNA-directed DNA polymerase activity"/>
    <property type="evidence" value="ECO:0007669"/>
    <property type="project" value="UniProtKB-KW"/>
</dbReference>
<dbReference type="PANTHER" id="PTHR10670">
    <property type="entry name" value="DNA POLYMERASE EPSILON CATALYTIC SUBUNIT A"/>
    <property type="match status" value="1"/>
</dbReference>
<dbReference type="InterPro" id="IPR036397">
    <property type="entry name" value="RNaseH_sf"/>
</dbReference>
<dbReference type="InterPro" id="IPR006133">
    <property type="entry name" value="DNA-dir_DNA_pol_B_exonuc"/>
</dbReference>
<dbReference type="Gene3D" id="1.10.132.60">
    <property type="entry name" value="DNA polymerase family B, C-terminal domain"/>
    <property type="match status" value="1"/>
</dbReference>
<evidence type="ECO:0000256" key="1">
    <source>
        <dbReference type="ARBA" id="ARBA00004123"/>
    </source>
</evidence>
<dbReference type="OrthoDB" id="10060449at2759"/>
<dbReference type="SUPFAM" id="SSF56672">
    <property type="entry name" value="DNA/RNA polymerases"/>
    <property type="match status" value="1"/>
</dbReference>
<keyword evidence="4 13" id="KW-0808">Transferase</keyword>
<name>L0B353_THEEQ</name>
<dbReference type="GO" id="GO:0000278">
    <property type="term" value="P:mitotic cell cycle"/>
    <property type="evidence" value="ECO:0007669"/>
    <property type="project" value="TreeGrafter"/>
</dbReference>
<evidence type="ECO:0000256" key="11">
    <source>
        <dbReference type="ARBA" id="ARBA00023014"/>
    </source>
</evidence>
<dbReference type="Pfam" id="PF23250">
    <property type="entry name" value="zf_DPOE_2"/>
    <property type="match status" value="1"/>
</dbReference>
<dbReference type="Pfam" id="PF03104">
    <property type="entry name" value="DNA_pol_B_exo1"/>
    <property type="match status" value="1"/>
</dbReference>
<dbReference type="InterPro" id="IPR042087">
    <property type="entry name" value="DNA_pol_B_thumb"/>
</dbReference>
<evidence type="ECO:0000313" key="16">
    <source>
        <dbReference type="Proteomes" id="UP000031512"/>
    </source>
</evidence>
<keyword evidence="16" id="KW-1185">Reference proteome</keyword>
<evidence type="ECO:0000259" key="14">
    <source>
        <dbReference type="SMART" id="SM01159"/>
    </source>
</evidence>
<comment type="catalytic activity">
    <reaction evidence="13">
        <text>DNA(n) + a 2'-deoxyribonucleoside 5'-triphosphate = DNA(n+1) + diphosphate</text>
        <dbReference type="Rhea" id="RHEA:22508"/>
        <dbReference type="Rhea" id="RHEA-COMP:17339"/>
        <dbReference type="Rhea" id="RHEA-COMP:17340"/>
        <dbReference type="ChEBI" id="CHEBI:33019"/>
        <dbReference type="ChEBI" id="CHEBI:61560"/>
        <dbReference type="ChEBI" id="CHEBI:173112"/>
        <dbReference type="EC" id="2.7.7.7"/>
    </reaction>
</comment>
<dbReference type="Gene3D" id="3.30.342.10">
    <property type="entry name" value="DNA Polymerase, chain B, domain 1"/>
    <property type="match status" value="1"/>
</dbReference>
<dbReference type="SUPFAM" id="SSF53098">
    <property type="entry name" value="Ribonuclease H-like"/>
    <property type="match status" value="1"/>
</dbReference>
<dbReference type="STRING" id="1537102.L0B353"/>
<dbReference type="EMBL" id="CP001670">
    <property type="protein sequence ID" value="AFZ81656.1"/>
    <property type="molecule type" value="Genomic_DNA"/>
</dbReference>
<dbReference type="GO" id="GO:0051539">
    <property type="term" value="F:4 iron, 4 sulfur cluster binding"/>
    <property type="evidence" value="ECO:0007669"/>
    <property type="project" value="UniProtKB-KW"/>
</dbReference>
<dbReference type="VEuPathDB" id="PiroplasmaDB:BEWA_010730"/>
<protein>
    <recommendedName>
        <fullName evidence="13">DNA polymerase epsilon catalytic subunit</fullName>
        <ecNumber evidence="13">2.7.7.7</ecNumber>
    </recommendedName>
</protein>
<dbReference type="Gene3D" id="3.30.420.10">
    <property type="entry name" value="Ribonuclease H-like superfamily/Ribonuclease H"/>
    <property type="match status" value="1"/>
</dbReference>
<evidence type="ECO:0000256" key="2">
    <source>
        <dbReference type="ARBA" id="ARBA00005755"/>
    </source>
</evidence>
<evidence type="ECO:0000256" key="4">
    <source>
        <dbReference type="ARBA" id="ARBA00022679"/>
    </source>
</evidence>
<sequence>MAGYSRSLSWNSNGKRQGFLYNVVPTTVKGSIELNRRVSSDNKPEEHLNLSNFGSSNEFGSGHLIGLKSALSLYFVSDDGSEWHTSIIYAPYFYVSITDPGCVDVTLQFLYNKFKSHSIGPVLLEPCTKIDLSLPNHLEKIDPTDGTSKHNIGQLIRIYFSTVDQLERGRDLIVGLKRQFEKEIALHTDLSSTLGYDPANESSVKSAFSESFLYNDSENSLNLAYQDSWKYKNEHFEGKKYNTNPSISNIGDIYEYDIKYVNRVCIDLSIRCGTWYDVERNGYDVKLRQLSITSVAPLNVLAWDIECYKAPLKFPDMETDEIILISVVFNGQGYLIVNRSVVAKDILEFSYQPSEDMIGTASFKIFNEANELDLLQRFFNLILALKPHIVVTYNGDNFDFPYVSRRSEINGIPIGKVLGFFHSSSGLFTNSAILNMDCYKWVERDSYLPFGSRTLKQVCKLMLKYNPVEIDPEDMVHFARSAPQKLAVYSVSDAVATYFLFIKFIHNFIFALCSIVPLPPNDTLRQGTGTLCENLLMAEAYSNNILFPNKHTQKSIRYYTNPDTDKQHLIYENSYIGGRVESLRCGIFRDDQAEQFKLNSASYQMLIDTIEETLLYWAKNNIDGDIETLICDEDVSSSNIDFAPSEKLCRIFSKFENFNEVYRDLYTRLCTLRDNPMIKTFPRIYHLDVGAMYPNIIISQRLQPTAIVTEDFCRKCSYYKESLLCQKKMNWKQRLEISPIDKSQILILAQDLKGRAYKSTNIQYNNTIKDEDTESEEDEIETISKSTNRTWYQLNERERGAELQKAVKLYSQKIFKKSKINREIDVESIICQRENPFYVQTVSTFRDRRYTYKHLKKEGENELKQLLRELNPDSVKIKQAREKILINDSLQLAYKCILNSFYGYVKRAGSRWYSMEMGAIVTFAGASIIDSARKLIENVGIPIELDTDGIWCMLPDIFPAVLDLKFGSGESAGKIKELEYMTTVLNMLIAKKWTNDQYLELEEIGKYRTTRRNEIAFELDGPWHAMFLPASEKSEELLKKRYVVYNHQNKIVELKGFEIKRRGEMRMIQLFQEDIFPQYLLGKTKDDAYKNAAKVALCYRQILDSRAAGLVEDDMFDLLVAKKTVKKPVNQQPALKCFGTTSAKRLAELFKNDTYLNDGNLSMSFLLASHPEDAPRTSRAIPIQTFKVDSAVRSQFLSKWLKIQLSKANVSSARDILDWDYYKEKLDTQILKLICLPAIMQGVTNPIPHIDMPKWIKKKQSLAENKQRQISSFFAKGEISNQKTSKIDLLKVEHPKKININWIQNLKFKWLKTSQNFKRNRKKTQYINFQLHKELKELLPEIRTRTIDFDDLYALFSETWHVYNFSVDEKNPGIINCYLSVHNKPLFINVRIEAWRKFYINNKKKWDVVPNENVIVREINDQYLLPRGAVQAHLIELEMKENYFLDYIKNSLNSIFHKTVLGVYETQIPIFFDFLTRMGNMVKTGSEDVNTVMNNNMEFQSNKLSPITTMHSGDLKYFSDVEILYVHIFHGTDYETKRHNKFFASIYSKEENMVNKVFIGGSMLLKKYADEAFTNISEPILSKHRAKWIEHKSIKHDDYVNPAIFPDCFGAIYDAEFDISDIPITSFRNSLRKLDKFLYNLRPAVSKRKYVVYVYSTLQTSELGDWSKGLYYPVHFEVSNSHQIISNTFLKQCFDSSIDLLYQHLCLIEEKLAISQISSIPFGFILSLNKPNMFKCVFDVMYARVLRSSSVILWGTRDLSSDLGVPHFSNKTHSDFDIITNENLNFTVPGIYRGYGVNITFNQSLMYNAIVLESKLDGNIQFNNPNTLKSDEYKCYDEVQLDSNSHLSLFHPLAFRALGATLENLMKLTNLVFQKVDYGTFQNIVNICSFLKPWLSDAGAILYDPSLYAMAVMSTQKYLKKLIYHFSSVHKLRVIYVTSTSIVVDTNTTSITKGRNKIYEALEDLSSAHSKFRNIPFHVEEEFVAMAQLDNTYYIRYKDYIDASKSNCSENLKVLEYLPCAVEMFIRYFIKTIALDPLWQSLKKFYMNETTDDKQIGQQEPLELINTDSLDIQEQIEKHIIHDWHQPGTHFSKLYDILSDNDSFLRMFDRSGSHSQLNFPALPGSIFEGKDCWKLETVKLLIYIIQIDRALDWKNNILNTSFEEKIHQLFMLTGESEYVSKNWNPPMRKMEINSITCEKCFMVSDIDVVSGLTYIDDNDGNISYQWPCQICSDPLNSKQIEVKIIQYLENIFHAQQAQDSICPDCKTVKTVYRRRGCKCGKKYVPRLSKSHWM</sequence>
<evidence type="ECO:0000256" key="13">
    <source>
        <dbReference type="RuleBase" id="RU365029"/>
    </source>
</evidence>
<keyword evidence="8 13" id="KW-0862">Zinc</keyword>
<comment type="cofactor">
    <cofactor evidence="13">
        <name>[4Fe-4S] cluster</name>
        <dbReference type="ChEBI" id="CHEBI:49883"/>
    </cofactor>
</comment>
<dbReference type="Pfam" id="PF00136">
    <property type="entry name" value="DNA_pol_B"/>
    <property type="match status" value="1"/>
</dbReference>
<dbReference type="SMART" id="SM01159">
    <property type="entry name" value="DUF1744"/>
    <property type="match status" value="1"/>
</dbReference>
<dbReference type="GO" id="GO:0003677">
    <property type="term" value="F:DNA binding"/>
    <property type="evidence" value="ECO:0007669"/>
    <property type="project" value="UniProtKB-KW"/>
</dbReference>
<dbReference type="PANTHER" id="PTHR10670:SF0">
    <property type="entry name" value="DNA POLYMERASE EPSILON CATALYTIC SUBUNIT A"/>
    <property type="match status" value="1"/>
</dbReference>
<dbReference type="GeneID" id="15804747"/>
<evidence type="ECO:0000256" key="9">
    <source>
        <dbReference type="ARBA" id="ARBA00022932"/>
    </source>
</evidence>
<comment type="subcellular location">
    <subcellularLocation>
        <location evidence="1 13">Nucleus</location>
    </subcellularLocation>
</comment>
<dbReference type="InterPro" id="IPR006172">
    <property type="entry name" value="DNA-dir_DNA_pol_B"/>
</dbReference>
<keyword evidence="13" id="KW-0235">DNA replication</keyword>
<evidence type="ECO:0000256" key="10">
    <source>
        <dbReference type="ARBA" id="ARBA00023004"/>
    </source>
</evidence>
<dbReference type="GO" id="GO:0008622">
    <property type="term" value="C:epsilon DNA polymerase complex"/>
    <property type="evidence" value="ECO:0007669"/>
    <property type="project" value="InterPro"/>
</dbReference>
<keyword evidence="7 13" id="KW-0863">Zinc-finger</keyword>
<accession>L0B353</accession>
<gene>
    <name evidence="15" type="ORF">BEWA_010730</name>
</gene>
<dbReference type="InterPro" id="IPR043502">
    <property type="entry name" value="DNA/RNA_pol_sf"/>
</dbReference>
<dbReference type="GO" id="GO:0008270">
    <property type="term" value="F:zinc ion binding"/>
    <property type="evidence" value="ECO:0007669"/>
    <property type="project" value="UniProtKB-KW"/>
</dbReference>
<evidence type="ECO:0000256" key="12">
    <source>
        <dbReference type="ARBA" id="ARBA00023242"/>
    </source>
</evidence>
<keyword evidence="12 13" id="KW-0539">Nucleus</keyword>
<evidence type="ECO:0000256" key="5">
    <source>
        <dbReference type="ARBA" id="ARBA00022695"/>
    </source>
</evidence>
<evidence type="ECO:0000256" key="8">
    <source>
        <dbReference type="ARBA" id="ARBA00022833"/>
    </source>
</evidence>
<keyword evidence="10 13" id="KW-0408">Iron</keyword>
<dbReference type="GO" id="GO:0008310">
    <property type="term" value="F:single-stranded DNA 3'-5' DNA exonuclease activity"/>
    <property type="evidence" value="ECO:0007669"/>
    <property type="project" value="TreeGrafter"/>
</dbReference>
<dbReference type="Gene3D" id="1.10.287.690">
    <property type="entry name" value="Helix hairpin bin"/>
    <property type="match status" value="1"/>
</dbReference>
<keyword evidence="6 13" id="KW-0479">Metal-binding</keyword>
<evidence type="ECO:0000256" key="3">
    <source>
        <dbReference type="ARBA" id="ARBA00022485"/>
    </source>
</evidence>
<dbReference type="GO" id="GO:0045004">
    <property type="term" value="P:DNA replication proofreading"/>
    <property type="evidence" value="ECO:0007669"/>
    <property type="project" value="TreeGrafter"/>
</dbReference>
<dbReference type="InterPro" id="IPR029703">
    <property type="entry name" value="POL2"/>
</dbReference>
<dbReference type="InterPro" id="IPR055191">
    <property type="entry name" value="POL2_thumb"/>
</dbReference>
<comment type="similarity">
    <text evidence="2 13">Belongs to the DNA polymerase type-B family.</text>
</comment>
<dbReference type="InterPro" id="IPR006134">
    <property type="entry name" value="DNA-dir_DNA_pol_B_multi_dom"/>
</dbReference>
<dbReference type="GO" id="GO:0006272">
    <property type="term" value="P:leading strand elongation"/>
    <property type="evidence" value="ECO:0007669"/>
    <property type="project" value="TreeGrafter"/>
</dbReference>
<dbReference type="eggNOG" id="KOG1798">
    <property type="taxonomic scope" value="Eukaryota"/>
</dbReference>
<dbReference type="GO" id="GO:0006287">
    <property type="term" value="P:base-excision repair, gap-filling"/>
    <property type="evidence" value="ECO:0007669"/>
    <property type="project" value="TreeGrafter"/>
</dbReference>